<keyword evidence="4" id="KW-0732">Signal</keyword>
<sequence>MKLTRRMLMGAAVGGYLLSTAAAMAKTELTFWSWRQEDKAFYNEIIKKFQEKEPEISVKFETYAPENYQTILSTALAAGRGPDVIQVRAYGNLETIATPGYLLALDKQSVPELAKFPEPALAAETLRSDGKVYAVPFAMQTQLVVYNKKLFKDAGVNPPKTWDELMALA</sequence>
<comment type="similarity">
    <text evidence="2">Belongs to the bacterial solute-binding protein 1 family.</text>
</comment>
<dbReference type="Proteomes" id="UP000321085">
    <property type="component" value="Unassembled WGS sequence"/>
</dbReference>
<evidence type="ECO:0000313" key="6">
    <source>
        <dbReference type="Proteomes" id="UP000321085"/>
    </source>
</evidence>
<keyword evidence="3" id="KW-0574">Periplasm</keyword>
<dbReference type="EMBL" id="BJYU01000003">
    <property type="protein sequence ID" value="GEO12759.1"/>
    <property type="molecule type" value="Genomic_DNA"/>
</dbReference>
<organism evidence="5 6">
    <name type="scientific">Microvirga aerophila</name>
    <dbReference type="NCBI Taxonomy" id="670291"/>
    <lineage>
        <taxon>Bacteria</taxon>
        <taxon>Pseudomonadati</taxon>
        <taxon>Pseudomonadota</taxon>
        <taxon>Alphaproteobacteria</taxon>
        <taxon>Hyphomicrobiales</taxon>
        <taxon>Methylobacteriaceae</taxon>
        <taxon>Microvirga</taxon>
    </lineage>
</organism>
<accession>A0A512BLB7</accession>
<evidence type="ECO:0000256" key="4">
    <source>
        <dbReference type="SAM" id="SignalP"/>
    </source>
</evidence>
<dbReference type="Pfam" id="PF01547">
    <property type="entry name" value="SBP_bac_1"/>
    <property type="match status" value="1"/>
</dbReference>
<comment type="caution">
    <text evidence="5">The sequence shown here is derived from an EMBL/GenBank/DDBJ whole genome shotgun (WGS) entry which is preliminary data.</text>
</comment>
<feature type="chain" id="PRO_5022091940" description="Extracellular solute-binding protein" evidence="4">
    <location>
        <begin position="26"/>
        <end position="169"/>
    </location>
</feature>
<dbReference type="InterPro" id="IPR050490">
    <property type="entry name" value="Bact_solute-bd_prot1"/>
</dbReference>
<protein>
    <recommendedName>
        <fullName evidence="7">Extracellular solute-binding protein</fullName>
    </recommendedName>
</protein>
<dbReference type="PANTHER" id="PTHR43649:SF12">
    <property type="entry name" value="DIACETYLCHITOBIOSE BINDING PROTEIN DASA"/>
    <property type="match status" value="1"/>
</dbReference>
<comment type="subcellular location">
    <subcellularLocation>
        <location evidence="1">Periplasm</location>
    </subcellularLocation>
</comment>
<evidence type="ECO:0000256" key="2">
    <source>
        <dbReference type="ARBA" id="ARBA00008520"/>
    </source>
</evidence>
<dbReference type="SUPFAM" id="SSF53850">
    <property type="entry name" value="Periplasmic binding protein-like II"/>
    <property type="match status" value="1"/>
</dbReference>
<evidence type="ECO:0000256" key="3">
    <source>
        <dbReference type="ARBA" id="ARBA00022764"/>
    </source>
</evidence>
<feature type="signal peptide" evidence="4">
    <location>
        <begin position="1"/>
        <end position="25"/>
    </location>
</feature>
<dbReference type="InterPro" id="IPR006059">
    <property type="entry name" value="SBP"/>
</dbReference>
<dbReference type="Gene3D" id="3.40.190.10">
    <property type="entry name" value="Periplasmic binding protein-like II"/>
    <property type="match status" value="1"/>
</dbReference>
<reference evidence="5 6" key="1">
    <citation type="submission" date="2019-07" db="EMBL/GenBank/DDBJ databases">
        <title>Whole genome shotgun sequence of Microvirga aerophila NBRC 106136.</title>
        <authorList>
            <person name="Hosoyama A."/>
            <person name="Uohara A."/>
            <person name="Ohji S."/>
            <person name="Ichikawa N."/>
        </authorList>
    </citation>
    <scope>NUCLEOTIDE SEQUENCE [LARGE SCALE GENOMIC DNA]</scope>
    <source>
        <strain evidence="5 6">NBRC 106136</strain>
    </source>
</reference>
<dbReference type="GO" id="GO:0042597">
    <property type="term" value="C:periplasmic space"/>
    <property type="evidence" value="ECO:0007669"/>
    <property type="project" value="UniProtKB-SubCell"/>
</dbReference>
<evidence type="ECO:0000313" key="5">
    <source>
        <dbReference type="EMBL" id="GEO12759.1"/>
    </source>
</evidence>
<keyword evidence="6" id="KW-1185">Reference proteome</keyword>
<dbReference type="AlphaFoldDB" id="A0A512BLB7"/>
<proteinExistence type="inferred from homology"/>
<name>A0A512BLB7_9HYPH</name>
<dbReference type="PANTHER" id="PTHR43649">
    <property type="entry name" value="ARABINOSE-BINDING PROTEIN-RELATED"/>
    <property type="match status" value="1"/>
</dbReference>
<evidence type="ECO:0008006" key="7">
    <source>
        <dbReference type="Google" id="ProtNLM"/>
    </source>
</evidence>
<evidence type="ECO:0000256" key="1">
    <source>
        <dbReference type="ARBA" id="ARBA00004418"/>
    </source>
</evidence>
<gene>
    <name evidence="5" type="ORF">MAE02_04550</name>
</gene>